<proteinExistence type="predicted"/>
<dbReference type="GeneID" id="43585213"/>
<organism evidence="2 3">
    <name type="scientific">Magnusiomyces paraingens</name>
    <dbReference type="NCBI Taxonomy" id="2606893"/>
    <lineage>
        <taxon>Eukaryota</taxon>
        <taxon>Fungi</taxon>
        <taxon>Dikarya</taxon>
        <taxon>Ascomycota</taxon>
        <taxon>Saccharomycotina</taxon>
        <taxon>Dipodascomycetes</taxon>
        <taxon>Dipodascales</taxon>
        <taxon>Dipodascaceae</taxon>
        <taxon>Magnusiomyces</taxon>
    </lineage>
</organism>
<dbReference type="EMBL" id="CABVLU010000005">
    <property type="protein sequence ID" value="VVT58823.1"/>
    <property type="molecule type" value="Genomic_DNA"/>
</dbReference>
<dbReference type="RefSeq" id="XP_031857004.1">
    <property type="nucleotide sequence ID" value="XM_032001113.1"/>
</dbReference>
<dbReference type="OrthoDB" id="4090729at2759"/>
<feature type="compositionally biased region" description="Acidic residues" evidence="1">
    <location>
        <begin position="383"/>
        <end position="395"/>
    </location>
</feature>
<name>A0A5E8C5V4_9ASCO</name>
<evidence type="ECO:0000256" key="1">
    <source>
        <dbReference type="SAM" id="MobiDB-lite"/>
    </source>
</evidence>
<keyword evidence="3" id="KW-1185">Reference proteome</keyword>
<dbReference type="Proteomes" id="UP000398389">
    <property type="component" value="Unassembled WGS sequence"/>
</dbReference>
<protein>
    <submittedName>
        <fullName evidence="2">Uncharacterized protein</fullName>
    </submittedName>
</protein>
<gene>
    <name evidence="2" type="ORF">SAPINGB_P006402</name>
</gene>
<sequence>MLRSQLPGFIRASTRAYSTASRSASFAGYDALRSSVSSSEPSYTFDVAHADAKFTEFYREVQHRFRPLDIPAKFRHLVLRPKNLTILRSTSEHVTDKAGNTLRDSEVILARPSGKLLMRLIKTASVETPEEAIEAALEEGEEAEANLLVKPVEKIAAVRAIFDRYIKKYPQQLLPEHLAALLTTAAKGSALYPTRSYIFDSVLPKAPQLLDITVAREALRIYAIRAVVVPKVQTAKDLVRLYTTLASLLPEKSLDADAQAQWIVLYGLNATSAKDLAAPFATRAAALPTDLAIPSSSSPNKRVPPGIRQYMFDAQLATVAVAAGGAPGLDDKKLAESLKAADKIRNKNGLGEFPFARYVDQVGRGILAETEAERARHAPATAEEQEEEPVQEEEK</sequence>
<feature type="region of interest" description="Disordered" evidence="1">
    <location>
        <begin position="370"/>
        <end position="395"/>
    </location>
</feature>
<evidence type="ECO:0000313" key="3">
    <source>
        <dbReference type="Proteomes" id="UP000398389"/>
    </source>
</evidence>
<accession>A0A5E8C5V4</accession>
<reference evidence="2 3" key="1">
    <citation type="submission" date="2019-09" db="EMBL/GenBank/DDBJ databases">
        <authorList>
            <person name="Brejova B."/>
        </authorList>
    </citation>
    <scope>NUCLEOTIDE SEQUENCE [LARGE SCALE GENOMIC DNA]</scope>
</reference>
<evidence type="ECO:0000313" key="2">
    <source>
        <dbReference type="EMBL" id="VVT58823.1"/>
    </source>
</evidence>
<dbReference type="AlphaFoldDB" id="A0A5E8C5V4"/>